<evidence type="ECO:0000256" key="1">
    <source>
        <dbReference type="SAM" id="Phobius"/>
    </source>
</evidence>
<keyword evidence="1" id="KW-0472">Membrane</keyword>
<dbReference type="AlphaFoldDB" id="W0EAD1"/>
<organism evidence="3 4">
    <name type="scientific">Desulfitobacterium metallireducens DSM 15288</name>
    <dbReference type="NCBI Taxonomy" id="871968"/>
    <lineage>
        <taxon>Bacteria</taxon>
        <taxon>Bacillati</taxon>
        <taxon>Bacillota</taxon>
        <taxon>Clostridia</taxon>
        <taxon>Eubacteriales</taxon>
        <taxon>Desulfitobacteriaceae</taxon>
        <taxon>Desulfitobacterium</taxon>
    </lineage>
</organism>
<keyword evidence="4" id="KW-1185">Reference proteome</keyword>
<dbReference type="SUPFAM" id="SSF103473">
    <property type="entry name" value="MFS general substrate transporter"/>
    <property type="match status" value="1"/>
</dbReference>
<proteinExistence type="predicted"/>
<evidence type="ECO:0000313" key="3">
    <source>
        <dbReference type="EMBL" id="AHF06026.1"/>
    </source>
</evidence>
<dbReference type="HOGENOM" id="CLU_064706_3_0_9"/>
<gene>
    <name evidence="3" type="ORF">DESME_02340</name>
</gene>
<sequence>MKKIDKMWKYVIYTYLLFWFMVLGIGGIAIFMLNASDFSMRWVITLCSWSPTIVLLLMLKKLNPDTSIWEFYKKAFKEKLNFRVFALVMLVIVGIFLLSVWTLSVFEKQEISAQLSFVSATLFGNILFTAIQGASGEESGWRAYLMPEMESRYGFVRGNLILGLVWSFWHLPLWFVSTNYNGLLLLIYIFSFIIGLTSFSMIIGVCMKKCNNLFLAFWMHFLFNFVLTFFTGQDIYLLSSLAILYVLVATIFVAVYLKKSNLYRLEDKNISNI</sequence>
<dbReference type="eggNOG" id="COG1266">
    <property type="taxonomic scope" value="Bacteria"/>
</dbReference>
<keyword evidence="1" id="KW-0812">Transmembrane</keyword>
<feature type="transmembrane region" description="Helical" evidence="1">
    <location>
        <begin position="155"/>
        <end position="176"/>
    </location>
</feature>
<feature type="transmembrane region" description="Helical" evidence="1">
    <location>
        <begin position="12"/>
        <end position="33"/>
    </location>
</feature>
<name>W0EAD1_9FIRM</name>
<dbReference type="InterPro" id="IPR036259">
    <property type="entry name" value="MFS_trans_sf"/>
</dbReference>
<evidence type="ECO:0000313" key="4">
    <source>
        <dbReference type="Proteomes" id="UP000010847"/>
    </source>
</evidence>
<feature type="transmembrane region" description="Helical" evidence="1">
    <location>
        <begin position="80"/>
        <end position="103"/>
    </location>
</feature>
<dbReference type="RefSeq" id="WP_006716486.1">
    <property type="nucleotide sequence ID" value="NZ_CP007032.1"/>
</dbReference>
<dbReference type="Pfam" id="PF02517">
    <property type="entry name" value="Rce1-like"/>
    <property type="match status" value="1"/>
</dbReference>
<keyword evidence="1" id="KW-1133">Transmembrane helix</keyword>
<dbReference type="PANTHER" id="PTHR35797:SF1">
    <property type="entry name" value="PROTEASE"/>
    <property type="match status" value="1"/>
</dbReference>
<dbReference type="GO" id="GO:0080120">
    <property type="term" value="P:CAAX-box protein maturation"/>
    <property type="evidence" value="ECO:0007669"/>
    <property type="project" value="UniProtKB-ARBA"/>
</dbReference>
<dbReference type="InterPro" id="IPR042150">
    <property type="entry name" value="MmRce1-like"/>
</dbReference>
<dbReference type="Proteomes" id="UP000010847">
    <property type="component" value="Chromosome"/>
</dbReference>
<dbReference type="GO" id="GO:0004175">
    <property type="term" value="F:endopeptidase activity"/>
    <property type="evidence" value="ECO:0007669"/>
    <property type="project" value="UniProtKB-ARBA"/>
</dbReference>
<reference evidence="3 4" key="1">
    <citation type="submission" date="2013-12" db="EMBL/GenBank/DDBJ databases">
        <authorList>
            <consortium name="DOE Joint Genome Institute"/>
            <person name="Smidt H."/>
            <person name="Huntemann M."/>
            <person name="Han J."/>
            <person name="Chen A."/>
            <person name="Kyrpides N."/>
            <person name="Mavromatis K."/>
            <person name="Markowitz V."/>
            <person name="Palaniappan K."/>
            <person name="Ivanova N."/>
            <person name="Schaumberg A."/>
            <person name="Pati A."/>
            <person name="Liolios K."/>
            <person name="Nordberg H.P."/>
            <person name="Cantor M.N."/>
            <person name="Hua S.X."/>
            <person name="Woyke T."/>
        </authorList>
    </citation>
    <scope>NUCLEOTIDE SEQUENCE [LARGE SCALE GENOMIC DNA]</scope>
    <source>
        <strain evidence="4">DSM 15288</strain>
    </source>
</reference>
<accession>W0EAD1</accession>
<evidence type="ECO:0000259" key="2">
    <source>
        <dbReference type="Pfam" id="PF02517"/>
    </source>
</evidence>
<feature type="domain" description="CAAX prenyl protease 2/Lysostaphin resistance protein A-like" evidence="2">
    <location>
        <begin position="122"/>
        <end position="226"/>
    </location>
</feature>
<dbReference type="InterPro" id="IPR003675">
    <property type="entry name" value="Rce1/LyrA-like_dom"/>
</dbReference>
<feature type="transmembrane region" description="Helical" evidence="1">
    <location>
        <begin position="115"/>
        <end position="134"/>
    </location>
</feature>
<dbReference type="KEGG" id="dmt:DESME_02340"/>
<feature type="transmembrane region" description="Helical" evidence="1">
    <location>
        <begin position="39"/>
        <end position="59"/>
    </location>
</feature>
<feature type="transmembrane region" description="Helical" evidence="1">
    <location>
        <begin position="236"/>
        <end position="257"/>
    </location>
</feature>
<feature type="transmembrane region" description="Helical" evidence="1">
    <location>
        <begin position="213"/>
        <end position="230"/>
    </location>
</feature>
<dbReference type="STRING" id="871968.DESME_02340"/>
<feature type="transmembrane region" description="Helical" evidence="1">
    <location>
        <begin position="182"/>
        <end position="206"/>
    </location>
</feature>
<dbReference type="EMBL" id="CP007032">
    <property type="protein sequence ID" value="AHF06026.1"/>
    <property type="molecule type" value="Genomic_DNA"/>
</dbReference>
<protein>
    <submittedName>
        <fullName evidence="3">Abortive infection protein</fullName>
    </submittedName>
</protein>
<dbReference type="PANTHER" id="PTHR35797">
    <property type="entry name" value="PROTEASE-RELATED"/>
    <property type="match status" value="1"/>
</dbReference>